<keyword evidence="2" id="KW-0902">Two-component regulatory system</keyword>
<keyword evidence="9" id="KW-1185">Reference proteome</keyword>
<organism evidence="8 9">
    <name type="scientific">Nocardiopsis mangrovi</name>
    <dbReference type="NCBI Taxonomy" id="1179818"/>
    <lineage>
        <taxon>Bacteria</taxon>
        <taxon>Bacillati</taxon>
        <taxon>Actinomycetota</taxon>
        <taxon>Actinomycetes</taxon>
        <taxon>Streptosporangiales</taxon>
        <taxon>Nocardiopsidaceae</taxon>
        <taxon>Nocardiopsis</taxon>
    </lineage>
</organism>
<evidence type="ECO:0000313" key="8">
    <source>
        <dbReference type="EMBL" id="MFC4563897.1"/>
    </source>
</evidence>
<dbReference type="InterPro" id="IPR039420">
    <property type="entry name" value="WalR-like"/>
</dbReference>
<protein>
    <submittedName>
        <fullName evidence="8">Winged helix-turn-helix domain-containing protein</fullName>
    </submittedName>
</protein>
<dbReference type="PANTHER" id="PTHR48111">
    <property type="entry name" value="REGULATOR OF RPOS"/>
    <property type="match status" value="1"/>
</dbReference>
<dbReference type="RefSeq" id="WP_378576560.1">
    <property type="nucleotide sequence ID" value="NZ_JBHSFQ010000019.1"/>
</dbReference>
<evidence type="ECO:0000256" key="1">
    <source>
        <dbReference type="ARBA" id="ARBA00022553"/>
    </source>
</evidence>
<dbReference type="Proteomes" id="UP001595923">
    <property type="component" value="Unassembled WGS sequence"/>
</dbReference>
<dbReference type="InterPro" id="IPR036388">
    <property type="entry name" value="WH-like_DNA-bd_sf"/>
</dbReference>
<dbReference type="SUPFAM" id="SSF46894">
    <property type="entry name" value="C-terminal effector domain of the bipartite response regulators"/>
    <property type="match status" value="1"/>
</dbReference>
<feature type="DNA-binding region" description="OmpR/PhoB-type" evidence="6">
    <location>
        <begin position="76"/>
        <end position="176"/>
    </location>
</feature>
<evidence type="ECO:0000256" key="6">
    <source>
        <dbReference type="PROSITE-ProRule" id="PRU01091"/>
    </source>
</evidence>
<reference evidence="9" key="1">
    <citation type="journal article" date="2019" name="Int. J. Syst. Evol. Microbiol.">
        <title>The Global Catalogue of Microorganisms (GCM) 10K type strain sequencing project: providing services to taxonomists for standard genome sequencing and annotation.</title>
        <authorList>
            <consortium name="The Broad Institute Genomics Platform"/>
            <consortium name="The Broad Institute Genome Sequencing Center for Infectious Disease"/>
            <person name="Wu L."/>
            <person name="Ma J."/>
        </authorList>
    </citation>
    <scope>NUCLEOTIDE SEQUENCE [LARGE SCALE GENOMIC DNA]</scope>
    <source>
        <strain evidence="9">XZYJ18</strain>
    </source>
</reference>
<dbReference type="Pfam" id="PF00486">
    <property type="entry name" value="Trans_reg_C"/>
    <property type="match status" value="1"/>
</dbReference>
<dbReference type="EMBL" id="JBHSFQ010000019">
    <property type="protein sequence ID" value="MFC4563897.1"/>
    <property type="molecule type" value="Genomic_DNA"/>
</dbReference>
<name>A0ABV9DYU4_9ACTN</name>
<evidence type="ECO:0000259" key="7">
    <source>
        <dbReference type="PROSITE" id="PS51755"/>
    </source>
</evidence>
<evidence type="ECO:0000256" key="2">
    <source>
        <dbReference type="ARBA" id="ARBA00023012"/>
    </source>
</evidence>
<dbReference type="PANTHER" id="PTHR48111:SF1">
    <property type="entry name" value="TWO-COMPONENT RESPONSE REGULATOR ORR33"/>
    <property type="match status" value="1"/>
</dbReference>
<keyword evidence="1" id="KW-0597">Phosphoprotein</keyword>
<dbReference type="SMART" id="SM00862">
    <property type="entry name" value="Trans_reg_C"/>
    <property type="match status" value="1"/>
</dbReference>
<comment type="caution">
    <text evidence="8">The sequence shown here is derived from an EMBL/GenBank/DDBJ whole genome shotgun (WGS) entry which is preliminary data.</text>
</comment>
<keyword evidence="3" id="KW-0805">Transcription regulation</keyword>
<keyword evidence="4 6" id="KW-0238">DNA-binding</keyword>
<keyword evidence="5" id="KW-0804">Transcription</keyword>
<dbReference type="Gene3D" id="1.10.10.10">
    <property type="entry name" value="Winged helix-like DNA-binding domain superfamily/Winged helix DNA-binding domain"/>
    <property type="match status" value="1"/>
</dbReference>
<proteinExistence type="predicted"/>
<evidence type="ECO:0000256" key="5">
    <source>
        <dbReference type="ARBA" id="ARBA00023163"/>
    </source>
</evidence>
<dbReference type="InterPro" id="IPR001867">
    <property type="entry name" value="OmpR/PhoB-type_DNA-bd"/>
</dbReference>
<sequence length="177" mass="19488">MLTRRSEHPALRRLAVVPPPHAAAGTTADLPLADLPLSDESETLLGVVPLEDDGKLMIVVGRVVDADGAPAPGAPSPFDEDDDPADDLVIDRATWRVTARGAPIDMTYQEFRLLDRLASAPGRVFSRTELLESVWGTAGDLQTRTIDVHIHRLRRKLGPLRNRLSTVRRVGYVYQRI</sequence>
<accession>A0ABV9DYU4</accession>
<dbReference type="CDD" id="cd00383">
    <property type="entry name" value="trans_reg_C"/>
    <property type="match status" value="1"/>
</dbReference>
<evidence type="ECO:0000256" key="3">
    <source>
        <dbReference type="ARBA" id="ARBA00023015"/>
    </source>
</evidence>
<gene>
    <name evidence="8" type="ORF">ACFO4E_18715</name>
</gene>
<dbReference type="PROSITE" id="PS51755">
    <property type="entry name" value="OMPR_PHOB"/>
    <property type="match status" value="1"/>
</dbReference>
<evidence type="ECO:0000256" key="4">
    <source>
        <dbReference type="ARBA" id="ARBA00023125"/>
    </source>
</evidence>
<dbReference type="InterPro" id="IPR016032">
    <property type="entry name" value="Sig_transdc_resp-reg_C-effctor"/>
</dbReference>
<feature type="domain" description="OmpR/PhoB-type" evidence="7">
    <location>
        <begin position="76"/>
        <end position="176"/>
    </location>
</feature>
<evidence type="ECO:0000313" key="9">
    <source>
        <dbReference type="Proteomes" id="UP001595923"/>
    </source>
</evidence>